<gene>
    <name evidence="1" type="ORF">FHW36_104201</name>
</gene>
<evidence type="ECO:0000313" key="1">
    <source>
        <dbReference type="EMBL" id="TWF40519.1"/>
    </source>
</evidence>
<organism evidence="1 2">
    <name type="scientific">Chitinophaga polysaccharea</name>
    <dbReference type="NCBI Taxonomy" id="1293035"/>
    <lineage>
        <taxon>Bacteria</taxon>
        <taxon>Pseudomonadati</taxon>
        <taxon>Bacteroidota</taxon>
        <taxon>Chitinophagia</taxon>
        <taxon>Chitinophagales</taxon>
        <taxon>Chitinophagaceae</taxon>
        <taxon>Chitinophaga</taxon>
    </lineage>
</organism>
<dbReference type="Proteomes" id="UP000320811">
    <property type="component" value="Unassembled WGS sequence"/>
</dbReference>
<keyword evidence="2" id="KW-1185">Reference proteome</keyword>
<dbReference type="EMBL" id="VIWO01000004">
    <property type="protein sequence ID" value="TWF40519.1"/>
    <property type="molecule type" value="Genomic_DNA"/>
</dbReference>
<protein>
    <submittedName>
        <fullName evidence="1">Uncharacterized protein</fullName>
    </submittedName>
</protein>
<proteinExistence type="predicted"/>
<accession>A0A561PQY3</accession>
<sequence>MMRKTPIKKLTLGKLKVAKLSLRESADVKAPTYTGCSLFAKCPPPISKDTCF</sequence>
<evidence type="ECO:0000313" key="2">
    <source>
        <dbReference type="Proteomes" id="UP000320811"/>
    </source>
</evidence>
<reference evidence="1 2" key="1">
    <citation type="submission" date="2019-06" db="EMBL/GenBank/DDBJ databases">
        <title>Sorghum-associated microbial communities from plants grown in Nebraska, USA.</title>
        <authorList>
            <person name="Schachtman D."/>
        </authorList>
    </citation>
    <scope>NUCLEOTIDE SEQUENCE [LARGE SCALE GENOMIC DNA]</scope>
    <source>
        <strain evidence="1 2">1209</strain>
    </source>
</reference>
<comment type="caution">
    <text evidence="1">The sequence shown here is derived from an EMBL/GenBank/DDBJ whole genome shotgun (WGS) entry which is preliminary data.</text>
</comment>
<name>A0A561PQY3_9BACT</name>
<dbReference type="AlphaFoldDB" id="A0A561PQY3"/>